<evidence type="ECO:0000256" key="7">
    <source>
        <dbReference type="SAM" id="SignalP"/>
    </source>
</evidence>
<dbReference type="PANTHER" id="PTHR31021:SF1">
    <property type="entry name" value="CHROMOSOME UNDETERMINED SCAFFOLD_56, WHOLE GENOME SHOTGUN SEQUENCE"/>
    <property type="match status" value="1"/>
</dbReference>
<feature type="region of interest" description="Disordered" evidence="6">
    <location>
        <begin position="355"/>
        <end position="429"/>
    </location>
</feature>
<dbReference type="Proteomes" id="UP000694427">
    <property type="component" value="Unplaced"/>
</dbReference>
<keyword evidence="3 7" id="KW-0732">Signal</keyword>
<feature type="chain" id="PRO_5034752882" description="APCDD1 domain-containing protein" evidence="7">
    <location>
        <begin position="23"/>
        <end position="429"/>
    </location>
</feature>
<dbReference type="PANTHER" id="PTHR31021">
    <property type="entry name" value="ADENOMATOSIS POLYPOSIS COLI DOWN-REGULATED 1"/>
    <property type="match status" value="1"/>
</dbReference>
<keyword evidence="10" id="KW-1185">Reference proteome</keyword>
<evidence type="ECO:0000256" key="3">
    <source>
        <dbReference type="ARBA" id="ARBA00022729"/>
    </source>
</evidence>
<feature type="compositionally biased region" description="Basic and acidic residues" evidence="6">
    <location>
        <begin position="392"/>
        <end position="402"/>
    </location>
</feature>
<evidence type="ECO:0000259" key="8">
    <source>
        <dbReference type="SMART" id="SM01352"/>
    </source>
</evidence>
<comment type="subcellular location">
    <subcellularLocation>
        <location evidence="1">Membrane</location>
        <topology evidence="1">Single-pass membrane protein</topology>
    </subcellularLocation>
</comment>
<evidence type="ECO:0000256" key="5">
    <source>
        <dbReference type="ARBA" id="ARBA00023180"/>
    </source>
</evidence>
<dbReference type="GO" id="GO:0017147">
    <property type="term" value="F:Wnt-protein binding"/>
    <property type="evidence" value="ECO:0007669"/>
    <property type="project" value="InterPro"/>
</dbReference>
<evidence type="ECO:0000256" key="2">
    <source>
        <dbReference type="ARBA" id="ARBA00022692"/>
    </source>
</evidence>
<evidence type="ECO:0000256" key="6">
    <source>
        <dbReference type="SAM" id="MobiDB-lite"/>
    </source>
</evidence>
<sequence>MLSLYSLVILFSSVSLCVLVLGSDPVLLDQRNRCHSRLKQLHGQQVTVHTPPNITGHWVSNSCEVRPGPEFLTRSYRFFPDGSFQALQFFYQDPECSEPSSSLLIRGSVRPLRGSWLVRGGTESEVHVSGVQLRCLQTACDPPDPSMQELTLMRLELRAEELFLGDVQTERAQPAGYQSPLRSAKRCGVCRIVSSADLHHPPVLPARSERPVRLQGDWVSTRCEVRPGVLFLTRQLTFHEDSQTWTGQYDHFSDPVCRHPTFSISASGRYTRGAPSAAIRGAVEFTFTVTQMTVTPMDVATTSLLNVFRGRECGSEGSWRRGVPQDVTWTSGCAALGVRLPHTEYELFRAGQDPSGHSLLYNGQRPSDGSSPDRPERRPTSFQPPLTRCSRGGRERERERPFRLSSGSHTPPDPIPALNLTLTSDGMIV</sequence>
<dbReference type="Ensembl" id="ENSCCRT00010063342.1">
    <property type="protein sequence ID" value="ENSCCRP00010057801.1"/>
    <property type="gene ID" value="ENSCCRG00010024464.1"/>
</dbReference>
<organism evidence="9 10">
    <name type="scientific">Cyprinus carpio</name>
    <name type="common">Common carp</name>
    <dbReference type="NCBI Taxonomy" id="7962"/>
    <lineage>
        <taxon>Eukaryota</taxon>
        <taxon>Metazoa</taxon>
        <taxon>Chordata</taxon>
        <taxon>Craniata</taxon>
        <taxon>Vertebrata</taxon>
        <taxon>Euteleostomi</taxon>
        <taxon>Actinopterygii</taxon>
        <taxon>Neopterygii</taxon>
        <taxon>Teleostei</taxon>
        <taxon>Ostariophysi</taxon>
        <taxon>Cypriniformes</taxon>
        <taxon>Cyprinidae</taxon>
        <taxon>Cyprininae</taxon>
        <taxon>Cyprinus</taxon>
    </lineage>
</organism>
<reference evidence="9" key="1">
    <citation type="submission" date="2025-08" db="UniProtKB">
        <authorList>
            <consortium name="Ensembl"/>
        </authorList>
    </citation>
    <scope>IDENTIFICATION</scope>
</reference>
<dbReference type="SMART" id="SM01352">
    <property type="entry name" value="APCDDC"/>
    <property type="match status" value="2"/>
</dbReference>
<dbReference type="Pfam" id="PF14921">
    <property type="entry name" value="APCDDC"/>
    <property type="match status" value="3"/>
</dbReference>
<evidence type="ECO:0000313" key="10">
    <source>
        <dbReference type="Proteomes" id="UP000694427"/>
    </source>
</evidence>
<evidence type="ECO:0000256" key="1">
    <source>
        <dbReference type="ARBA" id="ARBA00004167"/>
    </source>
</evidence>
<accession>A0A8C1QQL1</accession>
<feature type="domain" description="APCDD1" evidence="8">
    <location>
        <begin position="207"/>
        <end position="417"/>
    </location>
</feature>
<evidence type="ECO:0000313" key="9">
    <source>
        <dbReference type="Ensembl" id="ENSCCRP00010057801.1"/>
    </source>
</evidence>
<dbReference type="InterPro" id="IPR042425">
    <property type="entry name" value="APCDD1"/>
</dbReference>
<evidence type="ECO:0000256" key="4">
    <source>
        <dbReference type="ARBA" id="ARBA00023136"/>
    </source>
</evidence>
<dbReference type="AlphaFoldDB" id="A0A8C1QQL1"/>
<proteinExistence type="predicted"/>
<dbReference type="GO" id="GO:0005886">
    <property type="term" value="C:plasma membrane"/>
    <property type="evidence" value="ECO:0007669"/>
    <property type="project" value="InterPro"/>
</dbReference>
<keyword evidence="5" id="KW-0325">Glycoprotein</keyword>
<dbReference type="GO" id="GO:0030178">
    <property type="term" value="P:negative regulation of Wnt signaling pathway"/>
    <property type="evidence" value="ECO:0007669"/>
    <property type="project" value="InterPro"/>
</dbReference>
<keyword evidence="2" id="KW-0812">Transmembrane</keyword>
<feature type="domain" description="APCDD1" evidence="8">
    <location>
        <begin position="33"/>
        <end position="206"/>
    </location>
</feature>
<dbReference type="InterPro" id="IPR029405">
    <property type="entry name" value="APCDD1_dom"/>
</dbReference>
<reference evidence="9" key="2">
    <citation type="submission" date="2025-09" db="UniProtKB">
        <authorList>
            <consortium name="Ensembl"/>
        </authorList>
    </citation>
    <scope>IDENTIFICATION</scope>
</reference>
<name>A0A8C1QQL1_CYPCA</name>
<feature type="compositionally biased region" description="Polar residues" evidence="6">
    <location>
        <begin position="420"/>
        <end position="429"/>
    </location>
</feature>
<feature type="signal peptide" evidence="7">
    <location>
        <begin position="1"/>
        <end position="22"/>
    </location>
</feature>
<protein>
    <recommendedName>
        <fullName evidence="8">APCDD1 domain-containing protein</fullName>
    </recommendedName>
</protein>
<keyword evidence="4" id="KW-0472">Membrane</keyword>